<dbReference type="SUPFAM" id="SSF48452">
    <property type="entry name" value="TPR-like"/>
    <property type="match status" value="1"/>
</dbReference>
<evidence type="ECO:0000313" key="1">
    <source>
        <dbReference type="EMBL" id="KAB5591452.1"/>
    </source>
</evidence>
<keyword evidence="2" id="KW-1185">Reference proteome</keyword>
<reference evidence="1 2" key="1">
    <citation type="journal article" date="2019" name="Fungal Biol. Biotechnol.">
        <title>Draft genome sequence of fastidious pathogen Ceratobasidium theobromae, which causes vascular-streak dieback in Theobroma cacao.</title>
        <authorList>
            <person name="Ali S.S."/>
            <person name="Asman A."/>
            <person name="Shao J."/>
            <person name="Firmansyah A.P."/>
            <person name="Susilo A.W."/>
            <person name="Rosmana A."/>
            <person name="McMahon P."/>
            <person name="Junaid M."/>
            <person name="Guest D."/>
            <person name="Kheng T.Y."/>
            <person name="Meinhardt L.W."/>
            <person name="Bailey B.A."/>
        </authorList>
    </citation>
    <scope>NUCLEOTIDE SEQUENCE [LARGE SCALE GENOMIC DNA]</scope>
    <source>
        <strain evidence="1 2">CT2</strain>
    </source>
</reference>
<evidence type="ECO:0000313" key="2">
    <source>
        <dbReference type="Proteomes" id="UP000383932"/>
    </source>
</evidence>
<protein>
    <submittedName>
        <fullName evidence="1">Uncharacterized protein</fullName>
    </submittedName>
</protein>
<accession>A0A5N5QI83</accession>
<proteinExistence type="predicted"/>
<dbReference type="Pfam" id="PF13374">
    <property type="entry name" value="TPR_10"/>
    <property type="match status" value="1"/>
</dbReference>
<gene>
    <name evidence="1" type="ORF">CTheo_5097</name>
</gene>
<dbReference type="PANTHER" id="PTHR19959:SF119">
    <property type="entry name" value="FUNGAL LIPASE-LIKE DOMAIN-CONTAINING PROTEIN"/>
    <property type="match status" value="1"/>
</dbReference>
<dbReference type="PANTHER" id="PTHR19959">
    <property type="entry name" value="KINESIN LIGHT CHAIN"/>
    <property type="match status" value="1"/>
</dbReference>
<sequence length="527" mass="59179">MSTQHQIDHLLDNSPGDLQLLTLDQMYNHPDPVEALQKVTSVMATASRSDAEATDEVLAFLCLRCMNLGLGNIPGLGYLSQKNAELRGIPKITMGQVPEVLWYACQNWIGHVLDVTRPLPVALLEELQDFLANSFTPWIELISACARYEGLSSFLEWVETLGVESSINLQIINLQFSRKLQKLADRFELMDRRMEALLVAYDRVEVLEQLCEDSPSVLNSAELARSHYLRSKLLVDFKCYEESVTESTKAIDIQRELHKVDPNYFRADLAGSLSTRSNALTYLGRHAESLEVIEEAIEIYRRLAADNPFKFNPDLAESIQHMSNGLSSLKRHEESLTAVREALEIRRQLASNYPATYDPEVAQSLHSLGVCLNSVKRNEEALVAKYQSVEIFRRLVSDRPEVFTSDLAEHLVSLSNLFSEMELNEEALTSCAEAVGIYRRLGVACPAVWLEELGGSLSKLALKYSACNRYKEALNAAEESREIYQSLTTSPRSPTQEILQRCRDAASLAEIMRSAEAREATAASLRQ</sequence>
<comment type="caution">
    <text evidence="1">The sequence shown here is derived from an EMBL/GenBank/DDBJ whole genome shotgun (WGS) entry which is preliminary data.</text>
</comment>
<name>A0A5N5QI83_9AGAM</name>
<dbReference type="Gene3D" id="1.25.40.10">
    <property type="entry name" value="Tetratricopeptide repeat domain"/>
    <property type="match status" value="2"/>
</dbReference>
<dbReference type="EMBL" id="SSOP01000104">
    <property type="protein sequence ID" value="KAB5591452.1"/>
    <property type="molecule type" value="Genomic_DNA"/>
</dbReference>
<dbReference type="OrthoDB" id="3038309at2759"/>
<dbReference type="AlphaFoldDB" id="A0A5N5QI83"/>
<dbReference type="SMART" id="SM00028">
    <property type="entry name" value="TPR"/>
    <property type="match status" value="5"/>
</dbReference>
<dbReference type="InterPro" id="IPR011990">
    <property type="entry name" value="TPR-like_helical_dom_sf"/>
</dbReference>
<dbReference type="Proteomes" id="UP000383932">
    <property type="component" value="Unassembled WGS sequence"/>
</dbReference>
<dbReference type="InterPro" id="IPR019734">
    <property type="entry name" value="TPR_rpt"/>
</dbReference>
<organism evidence="1 2">
    <name type="scientific">Ceratobasidium theobromae</name>
    <dbReference type="NCBI Taxonomy" id="1582974"/>
    <lineage>
        <taxon>Eukaryota</taxon>
        <taxon>Fungi</taxon>
        <taxon>Dikarya</taxon>
        <taxon>Basidiomycota</taxon>
        <taxon>Agaricomycotina</taxon>
        <taxon>Agaricomycetes</taxon>
        <taxon>Cantharellales</taxon>
        <taxon>Ceratobasidiaceae</taxon>
        <taxon>Ceratobasidium</taxon>
    </lineage>
</organism>